<dbReference type="EMBL" id="JAJNBZ010000069">
    <property type="protein sequence ID" value="MCE5173686.1"/>
    <property type="molecule type" value="Genomic_DNA"/>
</dbReference>
<reference evidence="1 2" key="1">
    <citation type="submission" date="2021-11" db="EMBL/GenBank/DDBJ databases">
        <title>Draft genome sequence of Paenibacillus profundus YoMME, a new Gram-positive bacteria with exoelectrogenic properties.</title>
        <authorList>
            <person name="Hubenova Y."/>
            <person name="Hubenova E."/>
            <person name="Manasiev Y."/>
            <person name="Peykov S."/>
            <person name="Mitov M."/>
        </authorList>
    </citation>
    <scope>NUCLEOTIDE SEQUENCE [LARGE SCALE GENOMIC DNA]</scope>
    <source>
        <strain evidence="1 2">YoMME</strain>
    </source>
</reference>
<organism evidence="1 2">
    <name type="scientific">Paenibacillus profundus</name>
    <dbReference type="NCBI Taxonomy" id="1173085"/>
    <lineage>
        <taxon>Bacteria</taxon>
        <taxon>Bacillati</taxon>
        <taxon>Bacillota</taxon>
        <taxon>Bacilli</taxon>
        <taxon>Bacillales</taxon>
        <taxon>Paenibacillaceae</taxon>
        <taxon>Paenibacillus</taxon>
    </lineage>
</organism>
<name>A0ABS8YPE4_9BACL</name>
<evidence type="ECO:0000313" key="2">
    <source>
        <dbReference type="Proteomes" id="UP001199916"/>
    </source>
</evidence>
<dbReference type="Proteomes" id="UP001199916">
    <property type="component" value="Unassembled WGS sequence"/>
</dbReference>
<protein>
    <submittedName>
        <fullName evidence="1">Uncharacterized protein</fullName>
    </submittedName>
</protein>
<accession>A0ABS8YPE4</accession>
<evidence type="ECO:0000313" key="1">
    <source>
        <dbReference type="EMBL" id="MCE5173686.1"/>
    </source>
</evidence>
<keyword evidence="2" id="KW-1185">Reference proteome</keyword>
<gene>
    <name evidence="1" type="ORF">LQV63_31155</name>
</gene>
<sequence>MQVMEGIVPFFPYGDREAALQTLAGILERGPSRFLRKRIMADNLGRR</sequence>
<comment type="caution">
    <text evidence="1">The sequence shown here is derived from an EMBL/GenBank/DDBJ whole genome shotgun (WGS) entry which is preliminary data.</text>
</comment>
<proteinExistence type="predicted"/>